<name>A0A328PCP5_9EURY</name>
<dbReference type="InterPro" id="IPR029063">
    <property type="entry name" value="SAM-dependent_MTases_sf"/>
</dbReference>
<dbReference type="EC" id="2.1.1.-" evidence="7"/>
<feature type="binding site" evidence="7">
    <location>
        <begin position="142"/>
        <end position="145"/>
    </location>
    <ligand>
        <name>S-adenosyl-L-methionine</name>
        <dbReference type="ChEBI" id="CHEBI:59789"/>
    </ligand>
</feature>
<dbReference type="HAMAP" id="MF_00351">
    <property type="entry name" value="RNA_methyltransf_FlpA"/>
    <property type="match status" value="1"/>
</dbReference>
<feature type="binding site" evidence="7">
    <location>
        <begin position="97"/>
        <end position="98"/>
    </location>
    <ligand>
        <name>S-adenosyl-L-methionine</name>
        <dbReference type="ChEBI" id="CHEBI:59789"/>
    </ligand>
</feature>
<comment type="function">
    <text evidence="7">Involved in pre-rRNA and tRNA processing. Utilizes the methyl donor S-adenosyl-L-methionine to catalyze the site-specific 2'-hydroxyl methylation of ribose moieties in rRNA and tRNA. Site specificity is provided by a guide RNA that base pairs with the substrate. Methylation occurs at a characteristic distance from the sequence involved in base pairing with the guide RNA.</text>
</comment>
<keyword evidence="4 7" id="KW-0808">Transferase</keyword>
<keyword evidence="9" id="KW-1185">Reference proteome</keyword>
<proteinExistence type="inferred from homology"/>
<evidence type="ECO:0000256" key="2">
    <source>
        <dbReference type="ARBA" id="ARBA00022552"/>
    </source>
</evidence>
<feature type="binding site" evidence="7">
    <location>
        <begin position="122"/>
        <end position="123"/>
    </location>
    <ligand>
        <name>S-adenosyl-L-methionine</name>
        <dbReference type="ChEBI" id="CHEBI:59789"/>
    </ligand>
</feature>
<dbReference type="AlphaFoldDB" id="A0A328PCP5"/>
<dbReference type="InterPro" id="IPR000692">
    <property type="entry name" value="Fibrillarin"/>
</dbReference>
<evidence type="ECO:0000313" key="8">
    <source>
        <dbReference type="EMBL" id="RAO79590.1"/>
    </source>
</evidence>
<dbReference type="CDD" id="cd02440">
    <property type="entry name" value="AdoMet_MTases"/>
    <property type="match status" value="1"/>
</dbReference>
<dbReference type="PROSITE" id="PS00566">
    <property type="entry name" value="FIBRILLARIN"/>
    <property type="match status" value="1"/>
</dbReference>
<dbReference type="GO" id="GO:0003723">
    <property type="term" value="F:RNA binding"/>
    <property type="evidence" value="ECO:0007669"/>
    <property type="project" value="UniProtKB-UniRule"/>
</dbReference>
<dbReference type="SUPFAM" id="SSF53335">
    <property type="entry name" value="S-adenosyl-L-methionine-dependent methyltransferases"/>
    <property type="match status" value="1"/>
</dbReference>
<dbReference type="PRINTS" id="PR00052">
    <property type="entry name" value="FIBRILLARIN"/>
</dbReference>
<dbReference type="Gene3D" id="3.40.50.150">
    <property type="entry name" value="Vaccinia Virus protein VP39"/>
    <property type="match status" value="1"/>
</dbReference>
<dbReference type="PANTHER" id="PTHR10335">
    <property type="entry name" value="RRNA 2-O-METHYLTRANSFERASE FIBRILLARIN"/>
    <property type="match status" value="1"/>
</dbReference>
<evidence type="ECO:0000256" key="3">
    <source>
        <dbReference type="ARBA" id="ARBA00022603"/>
    </source>
</evidence>
<evidence type="ECO:0000256" key="6">
    <source>
        <dbReference type="ARBA" id="ARBA00022884"/>
    </source>
</evidence>
<gene>
    <name evidence="7" type="primary">flpA</name>
    <name evidence="8" type="ORF">DPC56_02090</name>
</gene>
<evidence type="ECO:0000256" key="1">
    <source>
        <dbReference type="ARBA" id="ARBA00010632"/>
    </source>
</evidence>
<evidence type="ECO:0000313" key="9">
    <source>
        <dbReference type="Proteomes" id="UP000249782"/>
    </source>
</evidence>
<dbReference type="GO" id="GO:1990259">
    <property type="term" value="F:histone H2AQ104 methyltransferase activity"/>
    <property type="evidence" value="ECO:0007669"/>
    <property type="project" value="TreeGrafter"/>
</dbReference>
<evidence type="ECO:0000256" key="4">
    <source>
        <dbReference type="ARBA" id="ARBA00022679"/>
    </source>
</evidence>
<dbReference type="GO" id="GO:0000494">
    <property type="term" value="P:box C/D sno(s)RNA 3'-end processing"/>
    <property type="evidence" value="ECO:0007669"/>
    <property type="project" value="TreeGrafter"/>
</dbReference>
<keyword evidence="3 7" id="KW-0489">Methyltransferase</keyword>
<comment type="caution">
    <text evidence="8">The sequence shown here is derived from an EMBL/GenBank/DDBJ whole genome shotgun (WGS) entry which is preliminary data.</text>
</comment>
<evidence type="ECO:0000256" key="5">
    <source>
        <dbReference type="ARBA" id="ARBA00022694"/>
    </source>
</evidence>
<dbReference type="PANTHER" id="PTHR10335:SF17">
    <property type="entry name" value="FIBRILLARIN"/>
    <property type="match status" value="1"/>
</dbReference>
<dbReference type="Pfam" id="PF01269">
    <property type="entry name" value="Fibrillarin"/>
    <property type="match status" value="1"/>
</dbReference>
<sequence length="221" mass="25769">MKKIKGIEGVYLHENFLLTINLTKRMQVYGEKLFKWGGREYRVWDPYRSKLAAAIVNGLKSLKIKKDSRILYLGASAGTTASHFSDMVPDGIIYCVEFSPRMMRELVKVCETRKNMIPLLKDATRPRDYLHLIEKVDFLYCDVAQPIQSQLFIENMKLFLKKEGQGLLMIKARSIDVTRKPSIIFKEEEERIKGSGFKVRERIRLEPYEKDHMALLVEFSD</sequence>
<dbReference type="InterPro" id="IPR020813">
    <property type="entry name" value="Fibrillarin_CS"/>
</dbReference>
<comment type="subunit">
    <text evidence="7">Interacts with nop5. Component of box C/D small ribonucleoprotein (sRNP) particles that contain rpl7ae, FlpA and nop5, plus a guide RNA.</text>
</comment>
<keyword evidence="2 7" id="KW-0698">rRNA processing</keyword>
<dbReference type="Proteomes" id="UP000249782">
    <property type="component" value="Unassembled WGS sequence"/>
</dbReference>
<dbReference type="PIRSF" id="PIRSF006540">
    <property type="entry name" value="Nop17p"/>
    <property type="match status" value="1"/>
</dbReference>
<dbReference type="Gene3D" id="3.30.200.20">
    <property type="entry name" value="Phosphorylase Kinase, domain 1"/>
    <property type="match status" value="1"/>
</dbReference>
<reference evidence="8 9" key="1">
    <citation type="submission" date="2018-06" db="EMBL/GenBank/DDBJ databases">
        <title>Draft genome sequence of hyperthermophilic methanogen Methanothermobacter tenebrarum sp. MCM-B 1447.</title>
        <authorList>
            <person name="Pore S.D."/>
            <person name="Dagar S."/>
            <person name="Dhakephalkar P.K."/>
        </authorList>
    </citation>
    <scope>NUCLEOTIDE SEQUENCE [LARGE SCALE GENOMIC DNA]</scope>
    <source>
        <strain evidence="8 9">MCM B 1447</strain>
    </source>
</reference>
<protein>
    <recommendedName>
        <fullName evidence="7">Fibrillarin-like rRNA/tRNA 2'-O-methyltransferase</fullName>
        <ecNumber evidence="7">2.1.1.-</ecNumber>
    </recommendedName>
</protein>
<keyword evidence="5 7" id="KW-0819">tRNA processing</keyword>
<feature type="binding site" evidence="7">
    <location>
        <begin position="79"/>
        <end position="80"/>
    </location>
    <ligand>
        <name>S-adenosyl-L-methionine</name>
        <dbReference type="ChEBI" id="CHEBI:59789"/>
    </ligand>
</feature>
<comment type="similarity">
    <text evidence="1 7">Belongs to the methyltransferase superfamily. Fibrillarin family.</text>
</comment>
<dbReference type="OrthoDB" id="6244at2157"/>
<dbReference type="SMART" id="SM01206">
    <property type="entry name" value="Fibrillarin"/>
    <property type="match status" value="1"/>
</dbReference>
<dbReference type="RefSeq" id="WP_112093420.1">
    <property type="nucleotide sequence ID" value="NZ_QLOE01000002.1"/>
</dbReference>
<dbReference type="GO" id="GO:0008033">
    <property type="term" value="P:tRNA processing"/>
    <property type="evidence" value="ECO:0007669"/>
    <property type="project" value="UniProtKB-UniRule"/>
</dbReference>
<evidence type="ECO:0000256" key="7">
    <source>
        <dbReference type="HAMAP-Rule" id="MF_00351"/>
    </source>
</evidence>
<keyword evidence="6 7" id="KW-0694">RNA-binding</keyword>
<dbReference type="NCBIfam" id="NF003276">
    <property type="entry name" value="PRK04266.1-2"/>
    <property type="match status" value="1"/>
</dbReference>
<dbReference type="GO" id="GO:0008649">
    <property type="term" value="F:rRNA methyltransferase activity"/>
    <property type="evidence" value="ECO:0007669"/>
    <property type="project" value="TreeGrafter"/>
</dbReference>
<organism evidence="8 9">
    <name type="scientific">Methanothermobacter tenebrarum</name>
    <dbReference type="NCBI Taxonomy" id="680118"/>
    <lineage>
        <taxon>Archaea</taxon>
        <taxon>Methanobacteriati</taxon>
        <taxon>Methanobacteriota</taxon>
        <taxon>Methanomada group</taxon>
        <taxon>Methanobacteria</taxon>
        <taxon>Methanobacteriales</taxon>
        <taxon>Methanobacteriaceae</taxon>
        <taxon>Methanothermobacter</taxon>
    </lineage>
</organism>
<accession>A0A328PCP5</accession>
<dbReference type="EMBL" id="QLOE01000002">
    <property type="protein sequence ID" value="RAO79590.1"/>
    <property type="molecule type" value="Genomic_DNA"/>
</dbReference>